<keyword evidence="3" id="KW-1185">Reference proteome</keyword>
<comment type="caution">
    <text evidence="2">The sequence shown here is derived from an EMBL/GenBank/DDBJ whole genome shotgun (WGS) entry which is preliminary data.</text>
</comment>
<reference evidence="2 3" key="1">
    <citation type="submission" date="2021-03" db="EMBL/GenBank/DDBJ databases">
        <title>Sequencing the genomes of 1000 actinobacteria strains.</title>
        <authorList>
            <person name="Klenk H.-P."/>
        </authorList>
    </citation>
    <scope>NUCLEOTIDE SEQUENCE [LARGE SCALE GENOMIC DNA]</scope>
    <source>
        <strain evidence="2 3">DSM 44580</strain>
    </source>
</reference>
<accession>A0ABS5AB81</accession>
<sequence>MGGWFPFMFEASGSKIRYMTGRNKRPQARPPFNVPKFNASEATDKRMHRGGASLDFRPKDGGV</sequence>
<dbReference type="Proteomes" id="UP001519363">
    <property type="component" value="Unassembled WGS sequence"/>
</dbReference>
<gene>
    <name evidence="2" type="ORF">JOF53_002714</name>
</gene>
<evidence type="ECO:0000256" key="1">
    <source>
        <dbReference type="SAM" id="MobiDB-lite"/>
    </source>
</evidence>
<evidence type="ECO:0000313" key="3">
    <source>
        <dbReference type="Proteomes" id="UP001519363"/>
    </source>
</evidence>
<evidence type="ECO:0000313" key="2">
    <source>
        <dbReference type="EMBL" id="MBP2473842.1"/>
    </source>
</evidence>
<dbReference type="EMBL" id="JAGIOO010000001">
    <property type="protein sequence ID" value="MBP2473842.1"/>
    <property type="molecule type" value="Genomic_DNA"/>
</dbReference>
<protein>
    <submittedName>
        <fullName evidence="2">Uncharacterized protein</fullName>
    </submittedName>
</protein>
<proteinExistence type="predicted"/>
<organism evidence="2 3">
    <name type="scientific">Crossiella equi</name>
    <dbReference type="NCBI Taxonomy" id="130796"/>
    <lineage>
        <taxon>Bacteria</taxon>
        <taxon>Bacillati</taxon>
        <taxon>Actinomycetota</taxon>
        <taxon>Actinomycetes</taxon>
        <taxon>Pseudonocardiales</taxon>
        <taxon>Pseudonocardiaceae</taxon>
        <taxon>Crossiella</taxon>
    </lineage>
</organism>
<name>A0ABS5AB81_9PSEU</name>
<feature type="region of interest" description="Disordered" evidence="1">
    <location>
        <begin position="22"/>
        <end position="63"/>
    </location>
</feature>